<keyword evidence="4" id="KW-0049">Antioxidant</keyword>
<dbReference type="InterPro" id="IPR024706">
    <property type="entry name" value="Peroxiredoxin_AhpC-typ"/>
</dbReference>
<dbReference type="GO" id="GO:0005737">
    <property type="term" value="C:cytoplasm"/>
    <property type="evidence" value="ECO:0007669"/>
    <property type="project" value="TreeGrafter"/>
</dbReference>
<comment type="catalytic activity">
    <reaction evidence="10">
        <text>a hydroperoxide + [thioredoxin]-dithiol = an alcohol + [thioredoxin]-disulfide + H2O</text>
        <dbReference type="Rhea" id="RHEA:62620"/>
        <dbReference type="Rhea" id="RHEA-COMP:10698"/>
        <dbReference type="Rhea" id="RHEA-COMP:10700"/>
        <dbReference type="ChEBI" id="CHEBI:15377"/>
        <dbReference type="ChEBI" id="CHEBI:29950"/>
        <dbReference type="ChEBI" id="CHEBI:30879"/>
        <dbReference type="ChEBI" id="CHEBI:35924"/>
        <dbReference type="ChEBI" id="CHEBI:50058"/>
        <dbReference type="EC" id="1.11.1.24"/>
    </reaction>
</comment>
<dbReference type="AlphaFoldDB" id="A0AAN7Z115"/>
<accession>A0AAN7Z115</accession>
<dbReference type="CDD" id="cd03017">
    <property type="entry name" value="PRX_BCP"/>
    <property type="match status" value="1"/>
</dbReference>
<gene>
    <name evidence="13" type="ORF">RB653_005392</name>
</gene>
<evidence type="ECO:0000256" key="6">
    <source>
        <dbReference type="ARBA" id="ARBA00023157"/>
    </source>
</evidence>
<evidence type="ECO:0000256" key="1">
    <source>
        <dbReference type="ARBA" id="ARBA00011245"/>
    </source>
</evidence>
<dbReference type="FunFam" id="3.40.30.10:FF:000007">
    <property type="entry name" value="Thioredoxin-dependent thiol peroxidase"/>
    <property type="match status" value="1"/>
</dbReference>
<dbReference type="GO" id="GO:0034599">
    <property type="term" value="P:cellular response to oxidative stress"/>
    <property type="evidence" value="ECO:0007669"/>
    <property type="project" value="TreeGrafter"/>
</dbReference>
<evidence type="ECO:0000256" key="11">
    <source>
        <dbReference type="PIRSR" id="PIRSR000239-1"/>
    </source>
</evidence>
<evidence type="ECO:0000313" key="14">
    <source>
        <dbReference type="Proteomes" id="UP001344447"/>
    </source>
</evidence>
<keyword evidence="3" id="KW-0575">Peroxidase</keyword>
<dbReference type="PANTHER" id="PTHR42801:SF4">
    <property type="entry name" value="AHPC_TSA FAMILY PROTEIN"/>
    <property type="match status" value="1"/>
</dbReference>
<evidence type="ECO:0000256" key="2">
    <source>
        <dbReference type="ARBA" id="ARBA00013017"/>
    </source>
</evidence>
<evidence type="ECO:0000256" key="4">
    <source>
        <dbReference type="ARBA" id="ARBA00022862"/>
    </source>
</evidence>
<name>A0AAN7Z115_9MYCE</name>
<keyword evidence="6" id="KW-1015">Disulfide bond</keyword>
<dbReference type="Proteomes" id="UP001344447">
    <property type="component" value="Unassembled WGS sequence"/>
</dbReference>
<dbReference type="PROSITE" id="PS51352">
    <property type="entry name" value="THIOREDOXIN_2"/>
    <property type="match status" value="1"/>
</dbReference>
<sequence length="151" mass="16915">MGILKIGETAPEFTLPNKDGKLFNLKDFAGKPLVLFFYPNNIGWVCTREVCLFRDTYEKFAEMGAEVIGISPNTIDNHKKFHTAHRVNYTILSDKNGAIGKLYGANGLLPGRVTFVIDKNGKIASSHHTSWLSHSSHIENSRRIIELLNSQ</sequence>
<dbReference type="EMBL" id="JAVFKY010000001">
    <property type="protein sequence ID" value="KAK5583792.1"/>
    <property type="molecule type" value="Genomic_DNA"/>
</dbReference>
<feature type="domain" description="Thioredoxin" evidence="12">
    <location>
        <begin position="4"/>
        <end position="151"/>
    </location>
</feature>
<evidence type="ECO:0000256" key="5">
    <source>
        <dbReference type="ARBA" id="ARBA00023002"/>
    </source>
</evidence>
<evidence type="ECO:0000313" key="13">
    <source>
        <dbReference type="EMBL" id="KAK5583792.1"/>
    </source>
</evidence>
<comment type="similarity">
    <text evidence="9">Belongs to the peroxiredoxin family. BCP/PrxQ subfamily.</text>
</comment>
<evidence type="ECO:0000256" key="7">
    <source>
        <dbReference type="ARBA" id="ARBA00023284"/>
    </source>
</evidence>
<evidence type="ECO:0000256" key="8">
    <source>
        <dbReference type="ARBA" id="ARBA00032824"/>
    </source>
</evidence>
<dbReference type="GO" id="GO:0008379">
    <property type="term" value="F:thioredoxin peroxidase activity"/>
    <property type="evidence" value="ECO:0007669"/>
    <property type="project" value="TreeGrafter"/>
</dbReference>
<dbReference type="GO" id="GO:0045454">
    <property type="term" value="P:cell redox homeostasis"/>
    <property type="evidence" value="ECO:0007669"/>
    <property type="project" value="TreeGrafter"/>
</dbReference>
<evidence type="ECO:0000256" key="10">
    <source>
        <dbReference type="ARBA" id="ARBA00049091"/>
    </source>
</evidence>
<keyword evidence="5" id="KW-0560">Oxidoreductase</keyword>
<dbReference type="InterPro" id="IPR000866">
    <property type="entry name" value="AhpC/TSA"/>
</dbReference>
<keyword evidence="14" id="KW-1185">Reference proteome</keyword>
<dbReference type="Gene3D" id="3.40.30.10">
    <property type="entry name" value="Glutaredoxin"/>
    <property type="match status" value="1"/>
</dbReference>
<dbReference type="PANTHER" id="PTHR42801">
    <property type="entry name" value="THIOREDOXIN-DEPENDENT PEROXIDE REDUCTASE"/>
    <property type="match status" value="1"/>
</dbReference>
<comment type="subunit">
    <text evidence="1">Monomer.</text>
</comment>
<dbReference type="SUPFAM" id="SSF52833">
    <property type="entry name" value="Thioredoxin-like"/>
    <property type="match status" value="1"/>
</dbReference>
<evidence type="ECO:0000259" key="12">
    <source>
        <dbReference type="PROSITE" id="PS51352"/>
    </source>
</evidence>
<evidence type="ECO:0000256" key="3">
    <source>
        <dbReference type="ARBA" id="ARBA00022559"/>
    </source>
</evidence>
<dbReference type="InterPro" id="IPR013766">
    <property type="entry name" value="Thioredoxin_domain"/>
</dbReference>
<dbReference type="Pfam" id="PF00578">
    <property type="entry name" value="AhpC-TSA"/>
    <property type="match status" value="1"/>
</dbReference>
<dbReference type="InterPro" id="IPR050924">
    <property type="entry name" value="Peroxiredoxin_BCP/PrxQ"/>
</dbReference>
<dbReference type="InterPro" id="IPR036249">
    <property type="entry name" value="Thioredoxin-like_sf"/>
</dbReference>
<feature type="active site" description="Cysteine sulfenic acid (-SOH) intermediate; for peroxidase activity" evidence="11">
    <location>
        <position position="46"/>
    </location>
</feature>
<proteinExistence type="inferred from homology"/>
<dbReference type="PIRSF" id="PIRSF000239">
    <property type="entry name" value="AHPC"/>
    <property type="match status" value="1"/>
</dbReference>
<protein>
    <recommendedName>
        <fullName evidence="2">thioredoxin-dependent peroxiredoxin</fullName>
        <ecNumber evidence="2">1.11.1.24</ecNumber>
    </recommendedName>
    <alternativeName>
        <fullName evidence="8">Thioredoxin peroxidase</fullName>
    </alternativeName>
</protein>
<reference evidence="13 14" key="1">
    <citation type="submission" date="2023-11" db="EMBL/GenBank/DDBJ databases">
        <title>Dfirmibasis_genome.</title>
        <authorList>
            <person name="Edelbroek B."/>
            <person name="Kjellin J."/>
            <person name="Jerlstrom-Hultqvist J."/>
            <person name="Soderbom F."/>
        </authorList>
    </citation>
    <scope>NUCLEOTIDE SEQUENCE [LARGE SCALE GENOMIC DNA]</scope>
    <source>
        <strain evidence="13 14">TNS-C-14</strain>
    </source>
</reference>
<comment type="caution">
    <text evidence="13">The sequence shown here is derived from an EMBL/GenBank/DDBJ whole genome shotgun (WGS) entry which is preliminary data.</text>
</comment>
<dbReference type="EC" id="1.11.1.24" evidence="2"/>
<organism evidence="13 14">
    <name type="scientific">Dictyostelium firmibasis</name>
    <dbReference type="NCBI Taxonomy" id="79012"/>
    <lineage>
        <taxon>Eukaryota</taxon>
        <taxon>Amoebozoa</taxon>
        <taxon>Evosea</taxon>
        <taxon>Eumycetozoa</taxon>
        <taxon>Dictyostelia</taxon>
        <taxon>Dictyosteliales</taxon>
        <taxon>Dictyosteliaceae</taxon>
        <taxon>Dictyostelium</taxon>
    </lineage>
</organism>
<evidence type="ECO:0000256" key="9">
    <source>
        <dbReference type="ARBA" id="ARBA00038489"/>
    </source>
</evidence>
<keyword evidence="7" id="KW-0676">Redox-active center</keyword>